<keyword evidence="3" id="KW-0804">Transcription</keyword>
<dbReference type="InterPro" id="IPR001647">
    <property type="entry name" value="HTH_TetR"/>
</dbReference>
<feature type="DNA-binding region" description="H-T-H motif" evidence="4">
    <location>
        <begin position="23"/>
        <end position="42"/>
    </location>
</feature>
<evidence type="ECO:0000259" key="5">
    <source>
        <dbReference type="PROSITE" id="PS50977"/>
    </source>
</evidence>
<dbReference type="KEGG" id="rox:BV494_14765"/>
<keyword evidence="2 4" id="KW-0238">DNA-binding</keyword>
<dbReference type="GO" id="GO:0003677">
    <property type="term" value="F:DNA binding"/>
    <property type="evidence" value="ECO:0007669"/>
    <property type="project" value="UniProtKB-UniRule"/>
</dbReference>
<keyword evidence="7" id="KW-1185">Reference proteome</keyword>
<evidence type="ECO:0000256" key="2">
    <source>
        <dbReference type="ARBA" id="ARBA00023125"/>
    </source>
</evidence>
<dbReference type="Gene3D" id="1.10.357.10">
    <property type="entry name" value="Tetracycline Repressor, domain 2"/>
    <property type="match status" value="1"/>
</dbReference>
<sequence>MLREQVLDQTLNLLEQRGLATLSLEKVAELVDVPLNELRRFWPDAEALLYDSLRYHGEQIEIWRRQLMLDDTLTPPQKLLARYKVLDEQVRQQRYPGCLFIAACTFFPESDAPIHQLAENQKRASYDYTLSLLQEMGSDDAEMVAQQMELILEGCLSKLLVKRQLIDVEVARRLAEDVLNIARCREHGALS</sequence>
<feature type="domain" description="HTH tetR-type" evidence="5">
    <location>
        <begin position="1"/>
        <end position="60"/>
    </location>
</feature>
<dbReference type="PROSITE" id="PS50977">
    <property type="entry name" value="HTH_TETR_2"/>
    <property type="match status" value="1"/>
</dbReference>
<dbReference type="SUPFAM" id="SSF46689">
    <property type="entry name" value="Homeodomain-like"/>
    <property type="match status" value="1"/>
</dbReference>
<dbReference type="Proteomes" id="UP000239197">
    <property type="component" value="Chromosome"/>
</dbReference>
<reference evidence="7" key="1">
    <citation type="submission" date="2017-01" db="EMBL/GenBank/DDBJ databases">
        <title>Genome sequence of Rouxiella sp. ERMR1:05.</title>
        <authorList>
            <person name="Kumar R."/>
            <person name="Singh D."/>
            <person name="Kumar S."/>
        </authorList>
    </citation>
    <scope>NUCLEOTIDE SEQUENCE [LARGE SCALE GENOMIC DNA]</scope>
    <source>
        <strain evidence="7">ERMR1:05</strain>
    </source>
</reference>
<dbReference type="OrthoDB" id="6488705at2"/>
<proteinExistence type="predicted"/>
<evidence type="ECO:0000256" key="1">
    <source>
        <dbReference type="ARBA" id="ARBA00023015"/>
    </source>
</evidence>
<name>A0A2L1UT33_9GAMM</name>
<evidence type="ECO:0000256" key="4">
    <source>
        <dbReference type="PROSITE-ProRule" id="PRU00335"/>
    </source>
</evidence>
<gene>
    <name evidence="6" type="ORF">BV494_14765</name>
</gene>
<organism evidence="6 7">
    <name type="scientific">Rahnella sikkimica</name>
    <dbReference type="NCBI Taxonomy" id="1805933"/>
    <lineage>
        <taxon>Bacteria</taxon>
        <taxon>Pseudomonadati</taxon>
        <taxon>Pseudomonadota</taxon>
        <taxon>Gammaproteobacteria</taxon>
        <taxon>Enterobacterales</taxon>
        <taxon>Yersiniaceae</taxon>
        <taxon>Rahnella</taxon>
    </lineage>
</organism>
<evidence type="ECO:0000256" key="3">
    <source>
        <dbReference type="ARBA" id="ARBA00023163"/>
    </source>
</evidence>
<dbReference type="PANTHER" id="PTHR47506:SF1">
    <property type="entry name" value="HTH-TYPE TRANSCRIPTIONAL REGULATOR YJDC"/>
    <property type="match status" value="1"/>
</dbReference>
<dbReference type="RefSeq" id="WP_104923559.1">
    <property type="nucleotide sequence ID" value="NZ_CP019062.1"/>
</dbReference>
<evidence type="ECO:0000313" key="6">
    <source>
        <dbReference type="EMBL" id="AVF36112.1"/>
    </source>
</evidence>
<dbReference type="PANTHER" id="PTHR47506">
    <property type="entry name" value="TRANSCRIPTIONAL REGULATORY PROTEIN"/>
    <property type="match status" value="1"/>
</dbReference>
<dbReference type="EMBL" id="CP019062">
    <property type="protein sequence ID" value="AVF36112.1"/>
    <property type="molecule type" value="Genomic_DNA"/>
</dbReference>
<keyword evidence="1" id="KW-0805">Transcription regulation</keyword>
<dbReference type="InterPro" id="IPR009057">
    <property type="entry name" value="Homeodomain-like_sf"/>
</dbReference>
<accession>A0A2L1UT33</accession>
<dbReference type="NCBIfam" id="NF047866">
    <property type="entry name" value="TF_DicD_YjdC"/>
    <property type="match status" value="1"/>
</dbReference>
<dbReference type="NCBIfam" id="NF008647">
    <property type="entry name" value="PRK11640.1"/>
    <property type="match status" value="1"/>
</dbReference>
<protein>
    <submittedName>
        <fullName evidence="6">Transcriptional regulator</fullName>
    </submittedName>
</protein>
<dbReference type="AlphaFoldDB" id="A0A2L1UT33"/>
<evidence type="ECO:0000313" key="7">
    <source>
        <dbReference type="Proteomes" id="UP000239197"/>
    </source>
</evidence>